<evidence type="ECO:0008006" key="3">
    <source>
        <dbReference type="Google" id="ProtNLM"/>
    </source>
</evidence>
<evidence type="ECO:0000313" key="1">
    <source>
        <dbReference type="EMBL" id="MDT0343653.1"/>
    </source>
</evidence>
<name>A0ABU2MPV1_9ACTN</name>
<dbReference type="Pfam" id="PF13238">
    <property type="entry name" value="AAA_18"/>
    <property type="match status" value="1"/>
</dbReference>
<dbReference type="Proteomes" id="UP001183246">
    <property type="component" value="Unassembled WGS sequence"/>
</dbReference>
<comment type="caution">
    <text evidence="1">The sequence shown here is derived from an EMBL/GenBank/DDBJ whole genome shotgun (WGS) entry which is preliminary data.</text>
</comment>
<protein>
    <recommendedName>
        <fullName evidence="3">AAA family ATPase</fullName>
    </recommendedName>
</protein>
<dbReference type="SUPFAM" id="SSF52540">
    <property type="entry name" value="P-loop containing nucleoside triphosphate hydrolases"/>
    <property type="match status" value="1"/>
</dbReference>
<dbReference type="EMBL" id="JAVREL010000006">
    <property type="protein sequence ID" value="MDT0343653.1"/>
    <property type="molecule type" value="Genomic_DNA"/>
</dbReference>
<accession>A0ABU2MPV1</accession>
<sequence>MDHVDALLIGGRAGVGKSTIGWEVSAQLCAAEVAHAIVEGDFMGQVHPAPEGDPDRMAITERNLAAVWANYARLGHRRLIYTRTVCVLPEHAGMFERVLGADARIIRVLLTASDETVVERLKGRELGSRLERELETSAVKGPMLEERVPPGTIRVATDGRSVVDIAAEVAAASGWLGRR</sequence>
<proteinExistence type="predicted"/>
<dbReference type="InterPro" id="IPR027417">
    <property type="entry name" value="P-loop_NTPase"/>
</dbReference>
<reference evidence="2" key="1">
    <citation type="submission" date="2023-07" db="EMBL/GenBank/DDBJ databases">
        <title>30 novel species of actinomycetes from the DSMZ collection.</title>
        <authorList>
            <person name="Nouioui I."/>
        </authorList>
    </citation>
    <scope>NUCLEOTIDE SEQUENCE [LARGE SCALE GENOMIC DNA]</scope>
    <source>
        <strain evidence="2">DSM 44938</strain>
    </source>
</reference>
<evidence type="ECO:0000313" key="2">
    <source>
        <dbReference type="Proteomes" id="UP001183246"/>
    </source>
</evidence>
<dbReference type="RefSeq" id="WP_311704789.1">
    <property type="nucleotide sequence ID" value="NZ_JAVREL010000006.1"/>
</dbReference>
<dbReference type="Gene3D" id="3.40.50.300">
    <property type="entry name" value="P-loop containing nucleotide triphosphate hydrolases"/>
    <property type="match status" value="1"/>
</dbReference>
<organism evidence="1 2">
    <name type="scientific">Streptomyces litchfieldiae</name>
    <dbReference type="NCBI Taxonomy" id="3075543"/>
    <lineage>
        <taxon>Bacteria</taxon>
        <taxon>Bacillati</taxon>
        <taxon>Actinomycetota</taxon>
        <taxon>Actinomycetes</taxon>
        <taxon>Kitasatosporales</taxon>
        <taxon>Streptomycetaceae</taxon>
        <taxon>Streptomyces</taxon>
    </lineage>
</organism>
<gene>
    <name evidence="1" type="ORF">RM590_13680</name>
</gene>
<keyword evidence="2" id="KW-1185">Reference proteome</keyword>